<feature type="domain" description="Sigma-54 factor interaction" evidence="6">
    <location>
        <begin position="330"/>
        <end position="553"/>
    </location>
</feature>
<keyword evidence="4" id="KW-0238">DNA-binding</keyword>
<dbReference type="Gene3D" id="1.10.8.60">
    <property type="match status" value="1"/>
</dbReference>
<dbReference type="InterPro" id="IPR003018">
    <property type="entry name" value="GAF"/>
</dbReference>
<dbReference type="InterPro" id="IPR003593">
    <property type="entry name" value="AAA+_ATPase"/>
</dbReference>
<dbReference type="Pfam" id="PF01590">
    <property type="entry name" value="GAF"/>
    <property type="match status" value="1"/>
</dbReference>
<evidence type="ECO:0000313" key="7">
    <source>
        <dbReference type="EMBL" id="MFK2905924.1"/>
    </source>
</evidence>
<dbReference type="SUPFAM" id="SSF46689">
    <property type="entry name" value="Homeodomain-like"/>
    <property type="match status" value="1"/>
</dbReference>
<dbReference type="RefSeq" id="WP_404635790.1">
    <property type="nucleotide sequence ID" value="NZ_JADIKM010000006.1"/>
</dbReference>
<keyword evidence="2" id="KW-0067">ATP-binding</keyword>
<dbReference type="SUPFAM" id="SSF55781">
    <property type="entry name" value="GAF domain-like"/>
    <property type="match status" value="1"/>
</dbReference>
<dbReference type="InterPro" id="IPR002078">
    <property type="entry name" value="Sigma_54_int"/>
</dbReference>
<keyword evidence="3" id="KW-0805">Transcription regulation</keyword>
<dbReference type="Gene3D" id="3.40.50.300">
    <property type="entry name" value="P-loop containing nucleotide triphosphate hydrolases"/>
    <property type="match status" value="1"/>
</dbReference>
<evidence type="ECO:0000256" key="3">
    <source>
        <dbReference type="ARBA" id="ARBA00023015"/>
    </source>
</evidence>
<gene>
    <name evidence="7" type="ORF">ISP17_18335</name>
</gene>
<evidence type="ECO:0000256" key="1">
    <source>
        <dbReference type="ARBA" id="ARBA00022741"/>
    </source>
</evidence>
<dbReference type="PROSITE" id="PS50045">
    <property type="entry name" value="SIGMA54_INTERACT_4"/>
    <property type="match status" value="1"/>
</dbReference>
<accession>A0ABW8JXY1</accession>
<dbReference type="InterPro" id="IPR025662">
    <property type="entry name" value="Sigma_54_int_dom_ATP-bd_1"/>
</dbReference>
<evidence type="ECO:0000259" key="6">
    <source>
        <dbReference type="PROSITE" id="PS50045"/>
    </source>
</evidence>
<evidence type="ECO:0000256" key="4">
    <source>
        <dbReference type="ARBA" id="ARBA00023125"/>
    </source>
</evidence>
<keyword evidence="8" id="KW-1185">Reference proteome</keyword>
<keyword evidence="1" id="KW-0547">Nucleotide-binding</keyword>
<sequence>MRHNAISDSIDAARRSFFGDGAAPRGLVSDTILASWRRCLEQGLVASARPSVAPVERGALGEMQERHEALRRLCRPELEALYASANQAGSIVVLTAPDGFILDALGDPDFLDKAARVSLRPGVPWSEQATGTNAIGTALVERRSVEVRGAEHYHAPHRVLSCSASPIFDPQGRVVGVLDLSGHASVHHLHALGMVQLAVEQIEHRLFETAFDGADIVRIQPDPALIGTAREGMLVFEGHRLAAANRHALRLLGLDWSELGKRRYDELFASALPVPGSVGSMRCQTGDMVHARRDAQRSRIHVPSTVRAPREPAPAKQAIRPLRAPAAVFDPVLDAAIDRQVRLLDADITVLLQGETGTGKEVVARELHRRSARAQAPFVAVNCASLPEALIESELFGHQPGAFTGARREGSPGLLREAHGGVLFLDELGDMPLALQSRLLRVLQEREVTPLGGGRAHAIDVRVIAATHRQLQQGVERGEFRADLYFRVAQSVLHLPPLRAHPDVADTVRRLWAALGAEQVPMWLAPGLVQQLAACRWPGNVRELVGVLRSLMALGTVGATLTEHDLPDGWRGAVAPLTGALPAAAAAEPVAGNLHDLEAQAIDQVLAACRGNMAAAARKLGISRSTLYRRLEARQPPGE</sequence>
<dbReference type="InterPro" id="IPR009057">
    <property type="entry name" value="Homeodomain-like_sf"/>
</dbReference>
<comment type="caution">
    <text evidence="7">The sequence shown here is derived from an EMBL/GenBank/DDBJ whole genome shotgun (WGS) entry which is preliminary data.</text>
</comment>
<reference evidence="7 8" key="1">
    <citation type="submission" date="2020-10" db="EMBL/GenBank/DDBJ databases">
        <title>Phylogeny of dyella-like bacteria.</title>
        <authorList>
            <person name="Fu J."/>
        </authorList>
    </citation>
    <scope>NUCLEOTIDE SEQUENCE [LARGE SCALE GENOMIC DNA]</scope>
    <source>
        <strain evidence="7 8">Gsoil3046</strain>
    </source>
</reference>
<dbReference type="Pfam" id="PF02954">
    <property type="entry name" value="HTH_8"/>
    <property type="match status" value="1"/>
</dbReference>
<evidence type="ECO:0000256" key="2">
    <source>
        <dbReference type="ARBA" id="ARBA00022840"/>
    </source>
</evidence>
<dbReference type="Gene3D" id="1.10.10.60">
    <property type="entry name" value="Homeodomain-like"/>
    <property type="match status" value="1"/>
</dbReference>
<dbReference type="SMART" id="SM00382">
    <property type="entry name" value="AAA"/>
    <property type="match status" value="1"/>
</dbReference>
<dbReference type="CDD" id="cd00009">
    <property type="entry name" value="AAA"/>
    <property type="match status" value="1"/>
</dbReference>
<dbReference type="SUPFAM" id="SSF52540">
    <property type="entry name" value="P-loop containing nucleoside triphosphate hydrolases"/>
    <property type="match status" value="1"/>
</dbReference>
<evidence type="ECO:0000256" key="5">
    <source>
        <dbReference type="ARBA" id="ARBA00023163"/>
    </source>
</evidence>
<dbReference type="Pfam" id="PF00158">
    <property type="entry name" value="Sigma54_activat"/>
    <property type="match status" value="1"/>
</dbReference>
<evidence type="ECO:0000313" key="8">
    <source>
        <dbReference type="Proteomes" id="UP001620460"/>
    </source>
</evidence>
<organism evidence="7 8">
    <name type="scientific">Dyella ginsengisoli</name>
    <dbReference type="NCBI Taxonomy" id="363848"/>
    <lineage>
        <taxon>Bacteria</taxon>
        <taxon>Pseudomonadati</taxon>
        <taxon>Pseudomonadota</taxon>
        <taxon>Gammaproteobacteria</taxon>
        <taxon>Lysobacterales</taxon>
        <taxon>Rhodanobacteraceae</taxon>
        <taxon>Dyella</taxon>
    </lineage>
</organism>
<dbReference type="PROSITE" id="PS00675">
    <property type="entry name" value="SIGMA54_INTERACT_1"/>
    <property type="match status" value="1"/>
</dbReference>
<dbReference type="InterPro" id="IPR027417">
    <property type="entry name" value="P-loop_NTPase"/>
</dbReference>
<name>A0ABW8JXY1_9GAMM</name>
<dbReference type="PRINTS" id="PR01590">
    <property type="entry name" value="HTHFIS"/>
</dbReference>
<protein>
    <submittedName>
        <fullName evidence="7">Sigma-54-dependent Fis family transcriptional regulator</fullName>
    </submittedName>
</protein>
<dbReference type="PANTHER" id="PTHR32071">
    <property type="entry name" value="TRANSCRIPTIONAL REGULATORY PROTEIN"/>
    <property type="match status" value="1"/>
</dbReference>
<dbReference type="Pfam" id="PF25601">
    <property type="entry name" value="AAA_lid_14"/>
    <property type="match status" value="1"/>
</dbReference>
<dbReference type="Gene3D" id="3.30.450.40">
    <property type="match status" value="1"/>
</dbReference>
<proteinExistence type="predicted"/>
<dbReference type="InterPro" id="IPR058031">
    <property type="entry name" value="AAA_lid_NorR"/>
</dbReference>
<dbReference type="Proteomes" id="UP001620460">
    <property type="component" value="Unassembled WGS sequence"/>
</dbReference>
<dbReference type="EMBL" id="JADIKM010000006">
    <property type="protein sequence ID" value="MFK2905924.1"/>
    <property type="molecule type" value="Genomic_DNA"/>
</dbReference>
<dbReference type="PANTHER" id="PTHR32071:SF77">
    <property type="entry name" value="TRANSCRIPTIONAL REGULATORY PROTEIN"/>
    <property type="match status" value="1"/>
</dbReference>
<keyword evidence="5" id="KW-0804">Transcription</keyword>
<dbReference type="InterPro" id="IPR002197">
    <property type="entry name" value="HTH_Fis"/>
</dbReference>
<dbReference type="InterPro" id="IPR029016">
    <property type="entry name" value="GAF-like_dom_sf"/>
</dbReference>